<feature type="transmembrane region" description="Helical" evidence="8">
    <location>
        <begin position="12"/>
        <end position="34"/>
    </location>
</feature>
<keyword evidence="3" id="KW-0813">Transport</keyword>
<proteinExistence type="inferred from homology"/>
<evidence type="ECO:0000256" key="5">
    <source>
        <dbReference type="ARBA" id="ARBA00022692"/>
    </source>
</evidence>
<dbReference type="CDD" id="cd17324">
    <property type="entry name" value="MFS_NepI_like"/>
    <property type="match status" value="1"/>
</dbReference>
<dbReference type="GO" id="GO:0005886">
    <property type="term" value="C:plasma membrane"/>
    <property type="evidence" value="ECO:0007669"/>
    <property type="project" value="UniProtKB-SubCell"/>
</dbReference>
<dbReference type="Pfam" id="PF07690">
    <property type="entry name" value="MFS_1"/>
    <property type="match status" value="1"/>
</dbReference>
<feature type="transmembrane region" description="Helical" evidence="8">
    <location>
        <begin position="106"/>
        <end position="128"/>
    </location>
</feature>
<dbReference type="GO" id="GO:0022857">
    <property type="term" value="F:transmembrane transporter activity"/>
    <property type="evidence" value="ECO:0007669"/>
    <property type="project" value="InterPro"/>
</dbReference>
<name>A0A917Y0D7_9BACI</name>
<evidence type="ECO:0000256" key="4">
    <source>
        <dbReference type="ARBA" id="ARBA00022475"/>
    </source>
</evidence>
<keyword evidence="6 8" id="KW-1133">Transmembrane helix</keyword>
<feature type="transmembrane region" description="Helical" evidence="8">
    <location>
        <begin position="54"/>
        <end position="73"/>
    </location>
</feature>
<dbReference type="SUPFAM" id="SSF103473">
    <property type="entry name" value="MFS general substrate transporter"/>
    <property type="match status" value="1"/>
</dbReference>
<dbReference type="Proteomes" id="UP000624041">
    <property type="component" value="Unassembled WGS sequence"/>
</dbReference>
<evidence type="ECO:0000256" key="6">
    <source>
        <dbReference type="ARBA" id="ARBA00022989"/>
    </source>
</evidence>
<protein>
    <submittedName>
        <fullName evidence="10">MFS transporter</fullName>
    </submittedName>
</protein>
<comment type="subcellular location">
    <subcellularLocation>
        <location evidence="1">Cell membrane</location>
        <topology evidence="1">Multi-pass membrane protein</topology>
    </subcellularLocation>
</comment>
<sequence>MKPRKHTIKDNSFWLITISLALASFFVFASLYAVQPLLPLFVREFNVTVSEATLTLSLPVIGLIIGLIVIGFLSDRLGRVAFIKYSLIIAVIPFFFIPLLDAFSLIVFLRFLQGFTLAGLPAAALAYINEEIDRPHIGVATALYIASNALGGMVGRVMAGYLSDRFSWEVAFYSFAGLGLIVVILVFLFLPKSRFFQPSDLSFRRDIEGMLVHFKNPKLLTVIGMGLILQLAFTSVWTFLPFHLEAEPYSLSVKTISYTFFAYGFGVFGAPFAGWLAGIFGLKPVRIAGILVLSFGIFITLSPPLPLIIIGLCVMCLGFFTAHSLTASTVAEQATHHKGSAASLYLVAYYIGVSMGSTVVGPLWNLAGWNAVIIFAGILPTAYLGLVMIYQKRAENRSMEG</sequence>
<dbReference type="RefSeq" id="WP_229782704.1">
    <property type="nucleotide sequence ID" value="NZ_BMOS01000018.1"/>
</dbReference>
<keyword evidence="11" id="KW-1185">Reference proteome</keyword>
<evidence type="ECO:0000313" key="11">
    <source>
        <dbReference type="Proteomes" id="UP000624041"/>
    </source>
</evidence>
<reference evidence="10" key="1">
    <citation type="journal article" date="2014" name="Int. J. Syst. Evol. Microbiol.">
        <title>Complete genome sequence of Corynebacterium casei LMG S-19264T (=DSM 44701T), isolated from a smear-ripened cheese.</title>
        <authorList>
            <consortium name="US DOE Joint Genome Institute (JGI-PGF)"/>
            <person name="Walter F."/>
            <person name="Albersmeier A."/>
            <person name="Kalinowski J."/>
            <person name="Ruckert C."/>
        </authorList>
    </citation>
    <scope>NUCLEOTIDE SEQUENCE</scope>
    <source>
        <strain evidence="10">JCM 17251</strain>
    </source>
</reference>
<dbReference type="Gene3D" id="1.20.1250.20">
    <property type="entry name" value="MFS general substrate transporter like domains"/>
    <property type="match status" value="1"/>
</dbReference>
<comment type="similarity">
    <text evidence="2">Belongs to the major facilitator superfamily.</text>
</comment>
<feature type="transmembrane region" description="Helical" evidence="8">
    <location>
        <begin position="170"/>
        <end position="190"/>
    </location>
</feature>
<feature type="transmembrane region" description="Helical" evidence="8">
    <location>
        <begin position="343"/>
        <end position="364"/>
    </location>
</feature>
<dbReference type="PANTHER" id="PTHR43271:SF1">
    <property type="entry name" value="INNER MEMBRANE TRANSPORT PROTEIN YNFM"/>
    <property type="match status" value="1"/>
</dbReference>
<organism evidence="10 11">
    <name type="scientific">Oceanobacillus indicireducens</name>
    <dbReference type="NCBI Taxonomy" id="1004261"/>
    <lineage>
        <taxon>Bacteria</taxon>
        <taxon>Bacillati</taxon>
        <taxon>Bacillota</taxon>
        <taxon>Bacilli</taxon>
        <taxon>Bacillales</taxon>
        <taxon>Bacillaceae</taxon>
        <taxon>Oceanobacillus</taxon>
    </lineage>
</organism>
<feature type="transmembrane region" description="Helical" evidence="8">
    <location>
        <begin position="80"/>
        <end position="100"/>
    </location>
</feature>
<evidence type="ECO:0000256" key="8">
    <source>
        <dbReference type="SAM" id="Phobius"/>
    </source>
</evidence>
<evidence type="ECO:0000256" key="1">
    <source>
        <dbReference type="ARBA" id="ARBA00004651"/>
    </source>
</evidence>
<evidence type="ECO:0000313" key="10">
    <source>
        <dbReference type="EMBL" id="GGN60766.1"/>
    </source>
</evidence>
<evidence type="ECO:0000256" key="3">
    <source>
        <dbReference type="ARBA" id="ARBA00022448"/>
    </source>
</evidence>
<reference evidence="10" key="2">
    <citation type="submission" date="2020-09" db="EMBL/GenBank/DDBJ databases">
        <authorList>
            <person name="Sun Q."/>
            <person name="Ohkuma M."/>
        </authorList>
    </citation>
    <scope>NUCLEOTIDE SEQUENCE</scope>
    <source>
        <strain evidence="10">JCM 17251</strain>
    </source>
</reference>
<keyword evidence="5 8" id="KW-0812">Transmembrane</keyword>
<gene>
    <name evidence="10" type="ORF">GCM10007971_25080</name>
</gene>
<dbReference type="InterPro" id="IPR020846">
    <property type="entry name" value="MFS_dom"/>
</dbReference>
<accession>A0A917Y0D7</accession>
<feature type="transmembrane region" description="Helical" evidence="8">
    <location>
        <begin position="219"/>
        <end position="240"/>
    </location>
</feature>
<evidence type="ECO:0000256" key="7">
    <source>
        <dbReference type="ARBA" id="ARBA00023136"/>
    </source>
</evidence>
<feature type="transmembrane region" description="Helical" evidence="8">
    <location>
        <begin position="137"/>
        <end position="158"/>
    </location>
</feature>
<keyword evidence="4" id="KW-1003">Cell membrane</keyword>
<feature type="transmembrane region" description="Helical" evidence="8">
    <location>
        <begin position="260"/>
        <end position="278"/>
    </location>
</feature>
<evidence type="ECO:0000256" key="2">
    <source>
        <dbReference type="ARBA" id="ARBA00008335"/>
    </source>
</evidence>
<feature type="transmembrane region" description="Helical" evidence="8">
    <location>
        <begin position="370"/>
        <end position="390"/>
    </location>
</feature>
<dbReference type="PROSITE" id="PS50850">
    <property type="entry name" value="MFS"/>
    <property type="match status" value="1"/>
</dbReference>
<dbReference type="InterPro" id="IPR036259">
    <property type="entry name" value="MFS_trans_sf"/>
</dbReference>
<feature type="transmembrane region" description="Helical" evidence="8">
    <location>
        <begin position="307"/>
        <end position="331"/>
    </location>
</feature>
<keyword evidence="7 8" id="KW-0472">Membrane</keyword>
<dbReference type="InterPro" id="IPR011701">
    <property type="entry name" value="MFS"/>
</dbReference>
<evidence type="ECO:0000259" key="9">
    <source>
        <dbReference type="PROSITE" id="PS50850"/>
    </source>
</evidence>
<dbReference type="EMBL" id="BMOS01000018">
    <property type="protein sequence ID" value="GGN60766.1"/>
    <property type="molecule type" value="Genomic_DNA"/>
</dbReference>
<dbReference type="AlphaFoldDB" id="A0A917Y0D7"/>
<feature type="domain" description="Major facilitator superfamily (MFS) profile" evidence="9">
    <location>
        <begin position="16"/>
        <end position="394"/>
    </location>
</feature>
<dbReference type="PANTHER" id="PTHR43271">
    <property type="entry name" value="BLL2771 PROTEIN"/>
    <property type="match status" value="1"/>
</dbReference>
<comment type="caution">
    <text evidence="10">The sequence shown here is derived from an EMBL/GenBank/DDBJ whole genome shotgun (WGS) entry which is preliminary data.</text>
</comment>
<feature type="transmembrane region" description="Helical" evidence="8">
    <location>
        <begin position="285"/>
        <end position="301"/>
    </location>
</feature>